<accession>A0A5C5VWI0</accession>
<reference evidence="2 3" key="1">
    <citation type="submission" date="2019-02" db="EMBL/GenBank/DDBJ databases">
        <title>Deep-cultivation of Planctomycetes and their phenomic and genomic characterization uncovers novel biology.</title>
        <authorList>
            <person name="Wiegand S."/>
            <person name="Jogler M."/>
            <person name="Boedeker C."/>
            <person name="Pinto D."/>
            <person name="Vollmers J."/>
            <person name="Rivas-Marin E."/>
            <person name="Kohn T."/>
            <person name="Peeters S.H."/>
            <person name="Heuer A."/>
            <person name="Rast P."/>
            <person name="Oberbeckmann S."/>
            <person name="Bunk B."/>
            <person name="Jeske O."/>
            <person name="Meyerdierks A."/>
            <person name="Storesund J.E."/>
            <person name="Kallscheuer N."/>
            <person name="Luecker S."/>
            <person name="Lage O.M."/>
            <person name="Pohl T."/>
            <person name="Merkel B.J."/>
            <person name="Hornburger P."/>
            <person name="Mueller R.-W."/>
            <person name="Bruemmer F."/>
            <person name="Labrenz M."/>
            <person name="Spormann A.M."/>
            <person name="Op Den Camp H."/>
            <person name="Overmann J."/>
            <person name="Amann R."/>
            <person name="Jetten M.S.M."/>
            <person name="Mascher T."/>
            <person name="Medema M.H."/>
            <person name="Devos D.P."/>
            <person name="Kaster A.-K."/>
            <person name="Ovreas L."/>
            <person name="Rohde M."/>
            <person name="Galperin M.Y."/>
            <person name="Jogler C."/>
        </authorList>
    </citation>
    <scope>NUCLEOTIDE SEQUENCE [LARGE SCALE GENOMIC DNA]</scope>
    <source>
        <strain evidence="2 3">Pla111</strain>
    </source>
</reference>
<sequence length="61" mass="6377">MKKAMNWIGVGALAAILVAPVMYLRGSLELLSCQAVLLIATVVWFAAAAPAVLAKDHAKQA</sequence>
<dbReference type="AlphaFoldDB" id="A0A5C5VWI0"/>
<evidence type="ECO:0000256" key="1">
    <source>
        <dbReference type="SAM" id="Phobius"/>
    </source>
</evidence>
<keyword evidence="1" id="KW-0472">Membrane</keyword>
<organism evidence="2 3">
    <name type="scientific">Botrimarina hoheduenensis</name>
    <dbReference type="NCBI Taxonomy" id="2528000"/>
    <lineage>
        <taxon>Bacteria</taxon>
        <taxon>Pseudomonadati</taxon>
        <taxon>Planctomycetota</taxon>
        <taxon>Planctomycetia</taxon>
        <taxon>Pirellulales</taxon>
        <taxon>Lacipirellulaceae</taxon>
        <taxon>Botrimarina</taxon>
    </lineage>
</organism>
<keyword evidence="3" id="KW-1185">Reference proteome</keyword>
<dbReference type="RefSeq" id="WP_146574759.1">
    <property type="nucleotide sequence ID" value="NZ_SJPH01000005.1"/>
</dbReference>
<comment type="caution">
    <text evidence="2">The sequence shown here is derived from an EMBL/GenBank/DDBJ whole genome shotgun (WGS) entry which is preliminary data.</text>
</comment>
<dbReference type="EMBL" id="SJPH01000005">
    <property type="protein sequence ID" value="TWT42884.1"/>
    <property type="molecule type" value="Genomic_DNA"/>
</dbReference>
<keyword evidence="1" id="KW-0812">Transmembrane</keyword>
<feature type="transmembrane region" description="Helical" evidence="1">
    <location>
        <begin position="7"/>
        <end position="23"/>
    </location>
</feature>
<evidence type="ECO:0000313" key="3">
    <source>
        <dbReference type="Proteomes" id="UP000318995"/>
    </source>
</evidence>
<name>A0A5C5VWI0_9BACT</name>
<keyword evidence="1" id="KW-1133">Transmembrane helix</keyword>
<feature type="transmembrane region" description="Helical" evidence="1">
    <location>
        <begin position="35"/>
        <end position="54"/>
    </location>
</feature>
<proteinExistence type="predicted"/>
<evidence type="ECO:0000313" key="2">
    <source>
        <dbReference type="EMBL" id="TWT42884.1"/>
    </source>
</evidence>
<dbReference type="Proteomes" id="UP000318995">
    <property type="component" value="Unassembled WGS sequence"/>
</dbReference>
<protein>
    <submittedName>
        <fullName evidence="2">Uncharacterized protein</fullName>
    </submittedName>
</protein>
<gene>
    <name evidence="2" type="ORF">Pla111_25220</name>
</gene>